<feature type="domain" description="DUF6570" evidence="3">
    <location>
        <begin position="323"/>
        <end position="466"/>
    </location>
</feature>
<dbReference type="AlphaFoldDB" id="A0A428RRY0"/>
<dbReference type="InterPro" id="IPR025476">
    <property type="entry name" value="Helitron_helicase-like"/>
</dbReference>
<feature type="compositionally biased region" description="Basic residues" evidence="1">
    <location>
        <begin position="135"/>
        <end position="144"/>
    </location>
</feature>
<feature type="compositionally biased region" description="Basic and acidic residues" evidence="1">
    <location>
        <begin position="67"/>
        <end position="87"/>
    </location>
</feature>
<evidence type="ECO:0000259" key="2">
    <source>
        <dbReference type="Pfam" id="PF14214"/>
    </source>
</evidence>
<evidence type="ECO:0000313" key="5">
    <source>
        <dbReference type="Proteomes" id="UP000287144"/>
    </source>
</evidence>
<dbReference type="Pfam" id="PF14214">
    <property type="entry name" value="Helitron_like_N"/>
    <property type="match status" value="1"/>
</dbReference>
<feature type="region of interest" description="Disordered" evidence="1">
    <location>
        <begin position="486"/>
        <end position="510"/>
    </location>
</feature>
<keyword evidence="5" id="KW-1185">Reference proteome</keyword>
<feature type="region of interest" description="Disordered" evidence="1">
    <location>
        <begin position="525"/>
        <end position="560"/>
    </location>
</feature>
<dbReference type="Proteomes" id="UP000287144">
    <property type="component" value="Unassembled WGS sequence"/>
</dbReference>
<dbReference type="Pfam" id="PF20209">
    <property type="entry name" value="DUF6570"/>
    <property type="match status" value="1"/>
</dbReference>
<evidence type="ECO:0000259" key="3">
    <source>
        <dbReference type="Pfam" id="PF20209"/>
    </source>
</evidence>
<feature type="compositionally biased region" description="Pro residues" evidence="1">
    <location>
        <begin position="160"/>
        <end position="170"/>
    </location>
</feature>
<gene>
    <name evidence="4" type="ORF">CEP52_017409</name>
</gene>
<comment type="caution">
    <text evidence="4">The sequence shown here is derived from an EMBL/GenBank/DDBJ whole genome shotgun (WGS) entry which is preliminary data.</text>
</comment>
<dbReference type="InterPro" id="IPR046700">
    <property type="entry name" value="DUF6570"/>
</dbReference>
<feature type="compositionally biased region" description="Basic and acidic residues" evidence="1">
    <location>
        <begin position="10"/>
        <end position="48"/>
    </location>
</feature>
<sequence>MPRPEPAKVPPEEIRRTLEDLGRQHARDRSQRVPEPIRPRDDGGRGLVDEATLQALREAPQGPVRVPLDEIRRTMRELDHQHAEERTHHRGRHHLRKGSESQPRDGKLKVPPEEIVRVSDSLDREHAERQAGRPRPAHQARRGRQSPQEPGATELLQRPTPEPTFPPQTPPSRKRRSTQGLLTPPPSGQRRPRKRPRLLHETVQLQQRSINAILQHRESYHRAKRDASVTRSWCKEVPVALQVETTKSFYEAFTDERTLPISHCIFCYRKFPPARITIIQWRKYLAPQLLQATAALQQCERCLPSNGDTPVDICLECRGCFEKGKLPKACSVNNMDIGCEHRYPGELDGLSPVEERLIALQAPFGYITKFTVDNKTPSGVSYRKHVKGHIVVFPNNVDDLVATVLPHPLLQTIENIHVSWSGANRPSPSEVGTLLQVRKSRITAALLWLQRNNPLYRDIDINLEDMQGWQYADGSTVPAALMERMRREEPSAVERTQTDPIVPNTDRGLEENRFTSIEELLASLQAESSDDTSSSAGTASMEQPHSLPEDFRVSGSGPGPQSVDCGAGILYETSTSGMFPLDGPAAFAEADKLSFLSEAIQPGQTGHDNDAEASTMTVHAAGDQPFIRVERGADFADNLHEDFFPRTFPKLFPWGKGGPKALNSPGGNVNGTPGPARSSANHSLHYWAKYVLRRHGGRFATHPVFCFLVFNILLRSTNRRISMVRMARGSFDRLERVYGHLTADRLKRAQDEMQDTRTTTDPDIAFLLRELSIFGHAQPLSNETRLLMRRKIQALNIWTGMPAIWITVNPNDINNPVKMKLSIHRLHDHDAAKELLTDLRGRYDRIALSTTDPVSAAIFFHREISLFFEKYVRVGQESVFGKISHYYATVETNDRGSLHLHGLLWLEGNIELPSLIDDMAKPEEEEYRAQVVRYLDSVFNECLDEEAGKAIRKGRKPIDPVEEMMHDTEALAAAFDNESNYIAYCCQVHSHTYTCIKYSLKGLVGEGADKHRGTACRFKAPWKIVESTGFTEDGVNIKSLAHK</sequence>
<feature type="region of interest" description="Disordered" evidence="1">
    <location>
        <begin position="1"/>
        <end position="197"/>
    </location>
</feature>
<name>A0A428RRY0_9HYPO</name>
<reference evidence="4 5" key="1">
    <citation type="submission" date="2017-06" db="EMBL/GenBank/DDBJ databases">
        <title>Comparative genomic analysis of Ambrosia Fusariam Clade fungi.</title>
        <authorList>
            <person name="Stajich J.E."/>
            <person name="Carrillo J."/>
            <person name="Kijimoto T."/>
            <person name="Eskalen A."/>
            <person name="O'Donnell K."/>
            <person name="Kasson M."/>
        </authorList>
    </citation>
    <scope>NUCLEOTIDE SEQUENCE [LARGE SCALE GENOMIC DNA]</scope>
    <source>
        <strain evidence="4 5">NRRL62579</strain>
    </source>
</reference>
<feature type="compositionally biased region" description="Low complexity" evidence="1">
    <location>
        <begin position="531"/>
        <end position="540"/>
    </location>
</feature>
<dbReference type="STRING" id="1325735.A0A428RRY0"/>
<accession>A0A428RRY0</accession>
<feature type="domain" description="Helitron helicase-like" evidence="2">
    <location>
        <begin position="687"/>
        <end position="904"/>
    </location>
</feature>
<organism evidence="4 5">
    <name type="scientific">Fusarium oligoseptatum</name>
    <dbReference type="NCBI Taxonomy" id="2604345"/>
    <lineage>
        <taxon>Eukaryota</taxon>
        <taxon>Fungi</taxon>
        <taxon>Dikarya</taxon>
        <taxon>Ascomycota</taxon>
        <taxon>Pezizomycotina</taxon>
        <taxon>Sordariomycetes</taxon>
        <taxon>Hypocreomycetidae</taxon>
        <taxon>Hypocreales</taxon>
        <taxon>Nectriaceae</taxon>
        <taxon>Fusarium</taxon>
        <taxon>Fusarium solani species complex</taxon>
    </lineage>
</organism>
<evidence type="ECO:0000313" key="4">
    <source>
        <dbReference type="EMBL" id="RSL80314.1"/>
    </source>
</evidence>
<feature type="compositionally biased region" description="Basic and acidic residues" evidence="1">
    <location>
        <begin position="97"/>
        <end position="131"/>
    </location>
</feature>
<dbReference type="EMBL" id="NKCK01000540">
    <property type="protein sequence ID" value="RSL80314.1"/>
    <property type="molecule type" value="Genomic_DNA"/>
</dbReference>
<evidence type="ECO:0000256" key="1">
    <source>
        <dbReference type="SAM" id="MobiDB-lite"/>
    </source>
</evidence>
<proteinExistence type="predicted"/>
<protein>
    <submittedName>
        <fullName evidence="4">Uncharacterized protein</fullName>
    </submittedName>
</protein>